<evidence type="ECO:0000256" key="1">
    <source>
        <dbReference type="SAM" id="SignalP"/>
    </source>
</evidence>
<dbReference type="Proteomes" id="UP001597013">
    <property type="component" value="Unassembled WGS sequence"/>
</dbReference>
<dbReference type="RefSeq" id="WP_386131952.1">
    <property type="nucleotide sequence ID" value="NZ_JBHTJL010000016.1"/>
</dbReference>
<dbReference type="EMBL" id="JBHTJL010000016">
    <property type="protein sequence ID" value="MFD1064037.1"/>
    <property type="molecule type" value="Genomic_DNA"/>
</dbReference>
<sequence>MKIKLIIILAICLCSCSSTKLNSYGINKENNFEKIKTKADFNYLKITSSDITIPNRADINPDSNGFVSDILVSQLLKLPDYIGKIIKDRKKKFKQNYSAKNTLDFKTNHTDTTVSLPELEFERSIFIENVNDKNQALKLNFNPVLIDDKMFAFKLDDAILSYSKAKTTSKYPFVTLNIIIKCSYFDKESGGIDSEKEIASQNMVIPIGINQKFKTVYNDVVLLSDPFEICGLKTIEIEITEINPYYLKLDELETNLNENSENLTDILTKLTELIKAK</sequence>
<accession>A0ABW3N8S4</accession>
<evidence type="ECO:0008006" key="4">
    <source>
        <dbReference type="Google" id="ProtNLM"/>
    </source>
</evidence>
<feature type="chain" id="PRO_5046282209" description="Lipoprotein" evidence="1">
    <location>
        <begin position="21"/>
        <end position="277"/>
    </location>
</feature>
<protein>
    <recommendedName>
        <fullName evidence="4">Lipoprotein</fullName>
    </recommendedName>
</protein>
<reference evidence="3" key="1">
    <citation type="journal article" date="2019" name="Int. J. Syst. Evol. Microbiol.">
        <title>The Global Catalogue of Microorganisms (GCM) 10K type strain sequencing project: providing services to taxonomists for standard genome sequencing and annotation.</title>
        <authorList>
            <consortium name="The Broad Institute Genomics Platform"/>
            <consortium name="The Broad Institute Genome Sequencing Center for Infectious Disease"/>
            <person name="Wu L."/>
            <person name="Ma J."/>
        </authorList>
    </citation>
    <scope>NUCLEOTIDE SEQUENCE [LARGE SCALE GENOMIC DNA]</scope>
    <source>
        <strain evidence="3">CCUG 62215</strain>
    </source>
</reference>
<name>A0ABW3N8S4_9FLAO</name>
<comment type="caution">
    <text evidence="2">The sequence shown here is derived from an EMBL/GenBank/DDBJ whole genome shotgun (WGS) entry which is preliminary data.</text>
</comment>
<organism evidence="2 3">
    <name type="scientific">Winogradskyella litorisediminis</name>
    <dbReference type="NCBI Taxonomy" id="1156618"/>
    <lineage>
        <taxon>Bacteria</taxon>
        <taxon>Pseudomonadati</taxon>
        <taxon>Bacteroidota</taxon>
        <taxon>Flavobacteriia</taxon>
        <taxon>Flavobacteriales</taxon>
        <taxon>Flavobacteriaceae</taxon>
        <taxon>Winogradskyella</taxon>
    </lineage>
</organism>
<gene>
    <name evidence="2" type="ORF">ACFQ1Q_12340</name>
</gene>
<keyword evidence="3" id="KW-1185">Reference proteome</keyword>
<evidence type="ECO:0000313" key="2">
    <source>
        <dbReference type="EMBL" id="MFD1064037.1"/>
    </source>
</evidence>
<evidence type="ECO:0000313" key="3">
    <source>
        <dbReference type="Proteomes" id="UP001597013"/>
    </source>
</evidence>
<keyword evidence="1" id="KW-0732">Signal</keyword>
<proteinExistence type="predicted"/>
<feature type="signal peptide" evidence="1">
    <location>
        <begin position="1"/>
        <end position="20"/>
    </location>
</feature>